<gene>
    <name evidence="1" type="ORF">Esi_0171_0009</name>
</gene>
<evidence type="ECO:0000313" key="2">
    <source>
        <dbReference type="Proteomes" id="UP000002630"/>
    </source>
</evidence>
<dbReference type="OrthoDB" id="190071at2759"/>
<organism evidence="1 2">
    <name type="scientific">Ectocarpus siliculosus</name>
    <name type="common">Brown alga</name>
    <name type="synonym">Conferva siliculosa</name>
    <dbReference type="NCBI Taxonomy" id="2880"/>
    <lineage>
        <taxon>Eukaryota</taxon>
        <taxon>Sar</taxon>
        <taxon>Stramenopiles</taxon>
        <taxon>Ochrophyta</taxon>
        <taxon>PX clade</taxon>
        <taxon>Phaeophyceae</taxon>
        <taxon>Ectocarpales</taxon>
        <taxon>Ectocarpaceae</taxon>
        <taxon>Ectocarpus</taxon>
    </lineage>
</organism>
<accession>D7FMU5</accession>
<dbReference type="OMA" id="DCCRENE"/>
<reference evidence="1 2" key="1">
    <citation type="journal article" date="2010" name="Nature">
        <title>The Ectocarpus genome and the independent evolution of multicellularity in brown algae.</title>
        <authorList>
            <person name="Cock J.M."/>
            <person name="Sterck L."/>
            <person name="Rouze P."/>
            <person name="Scornet D."/>
            <person name="Allen A.E."/>
            <person name="Amoutzias G."/>
            <person name="Anthouard V."/>
            <person name="Artiguenave F."/>
            <person name="Aury J.M."/>
            <person name="Badger J.H."/>
            <person name="Beszteri B."/>
            <person name="Billiau K."/>
            <person name="Bonnet E."/>
            <person name="Bothwell J.H."/>
            <person name="Bowler C."/>
            <person name="Boyen C."/>
            <person name="Brownlee C."/>
            <person name="Carrano C.J."/>
            <person name="Charrier B."/>
            <person name="Cho G.Y."/>
            <person name="Coelho S.M."/>
            <person name="Collen J."/>
            <person name="Corre E."/>
            <person name="Da Silva C."/>
            <person name="Delage L."/>
            <person name="Delaroque N."/>
            <person name="Dittami S.M."/>
            <person name="Doulbeau S."/>
            <person name="Elias M."/>
            <person name="Farnham G."/>
            <person name="Gachon C.M."/>
            <person name="Gschloessl B."/>
            <person name="Heesch S."/>
            <person name="Jabbari K."/>
            <person name="Jubin C."/>
            <person name="Kawai H."/>
            <person name="Kimura K."/>
            <person name="Kloareg B."/>
            <person name="Kupper F.C."/>
            <person name="Lang D."/>
            <person name="Le Bail A."/>
            <person name="Leblanc C."/>
            <person name="Lerouge P."/>
            <person name="Lohr M."/>
            <person name="Lopez P.J."/>
            <person name="Martens C."/>
            <person name="Maumus F."/>
            <person name="Michel G."/>
            <person name="Miranda-Saavedra D."/>
            <person name="Morales J."/>
            <person name="Moreau H."/>
            <person name="Motomura T."/>
            <person name="Nagasato C."/>
            <person name="Napoli C.A."/>
            <person name="Nelson D.R."/>
            <person name="Nyvall-Collen P."/>
            <person name="Peters A.F."/>
            <person name="Pommier C."/>
            <person name="Potin P."/>
            <person name="Poulain J."/>
            <person name="Quesneville H."/>
            <person name="Read B."/>
            <person name="Rensing S.A."/>
            <person name="Ritter A."/>
            <person name="Rousvoal S."/>
            <person name="Samanta M."/>
            <person name="Samson G."/>
            <person name="Schroeder D.C."/>
            <person name="Segurens B."/>
            <person name="Strittmatter M."/>
            <person name="Tonon T."/>
            <person name="Tregear J.W."/>
            <person name="Valentin K."/>
            <person name="von Dassow P."/>
            <person name="Yamagishi T."/>
            <person name="Van de Peer Y."/>
            <person name="Wincker P."/>
        </authorList>
    </citation>
    <scope>NUCLEOTIDE SEQUENCE [LARGE SCALE GENOMIC DNA]</scope>
    <source>
        <strain evidence="2">Ec32 / CCAP1310/4</strain>
    </source>
</reference>
<sequence length="415" mass="44946">MRERWMFIAFCIGEKTDKERSVAIEEEYRAMANARERLEREAEARAADLAARKGATMRRMMVSQLYCPEKVERAFERDWAKLCHPVMQPIDKITEDLAEQSSVKEVVLAHYVTLVEVFKHYASIGSALATGEIDIMEFSAFLHDLRGFSSSKSRDLVEKAFGEAIGACRGEKGRQTAGAMGMIEFLFCILRLACARHINSSGGGSAGNVGGGGGGGGVSGESGNNSSKIKWASSVDQAVDLFMKSVMLPLAHRKVIGLQIKTALDSDDTLALYHDQDSRLKSVFDSYCKASDRPGAPAALGVLLNIAEFRMILRDSGLLGGNNKEDDELTAKEARQAFAGAQNDLCGGDSYEAPPPGAGPQIEQMTYPEFLEGIARVAMLKWEDASSSPKAKIERAINAVTSLLDDGAAKPTTDS</sequence>
<protein>
    <submittedName>
        <fullName evidence="1">Uncharacterized protein</fullName>
    </submittedName>
</protein>
<name>D7FMU5_ECTSI</name>
<dbReference type="eggNOG" id="ENOG502SVUJ">
    <property type="taxonomic scope" value="Eukaryota"/>
</dbReference>
<dbReference type="EMBL" id="FN649739">
    <property type="protein sequence ID" value="CBJ30009.1"/>
    <property type="molecule type" value="Genomic_DNA"/>
</dbReference>
<dbReference type="InParanoid" id="D7FMU5"/>
<dbReference type="EMBL" id="FN648224">
    <property type="protein sequence ID" value="CBJ30009.1"/>
    <property type="molecule type" value="Genomic_DNA"/>
</dbReference>
<proteinExistence type="predicted"/>
<dbReference type="Proteomes" id="UP000002630">
    <property type="component" value="Linkage Group LG14"/>
</dbReference>
<evidence type="ECO:0000313" key="1">
    <source>
        <dbReference type="EMBL" id="CBJ30009.1"/>
    </source>
</evidence>
<keyword evidence="2" id="KW-1185">Reference proteome</keyword>
<dbReference type="AlphaFoldDB" id="D7FMU5"/>